<reference evidence="4 5" key="1">
    <citation type="submission" date="2019-03" db="EMBL/GenBank/DDBJ databases">
        <title>Rhodosporidium diobovatum UCD-FST 08-225 genome sequencing, assembly, and annotation.</title>
        <authorList>
            <person name="Fakankun I.U."/>
            <person name="Fristensky B."/>
            <person name="Levin D.B."/>
        </authorList>
    </citation>
    <scope>NUCLEOTIDE SEQUENCE [LARGE SCALE GENOMIC DNA]</scope>
    <source>
        <strain evidence="4 5">UCD-FST 08-225</strain>
    </source>
</reference>
<dbReference type="Pfam" id="PF05368">
    <property type="entry name" value="NmrA"/>
    <property type="match status" value="1"/>
</dbReference>
<dbReference type="GO" id="GO:0016491">
    <property type="term" value="F:oxidoreductase activity"/>
    <property type="evidence" value="ECO:0007669"/>
    <property type="project" value="UniProtKB-KW"/>
</dbReference>
<evidence type="ECO:0000256" key="1">
    <source>
        <dbReference type="ARBA" id="ARBA00022857"/>
    </source>
</evidence>
<dbReference type="STRING" id="5288.A0A5C5FNP7"/>
<protein>
    <recommendedName>
        <fullName evidence="3">NmrA-like domain-containing protein</fullName>
    </recommendedName>
</protein>
<dbReference type="PANTHER" id="PTHR47706">
    <property type="entry name" value="NMRA-LIKE FAMILY PROTEIN"/>
    <property type="match status" value="1"/>
</dbReference>
<dbReference type="InterPro" id="IPR036291">
    <property type="entry name" value="NAD(P)-bd_dom_sf"/>
</dbReference>
<name>A0A5C5FNP7_9BASI</name>
<dbReference type="EMBL" id="SOZI01000166">
    <property type="protein sequence ID" value="TNY17932.1"/>
    <property type="molecule type" value="Genomic_DNA"/>
</dbReference>
<accession>A0A5C5FNP7</accession>
<evidence type="ECO:0000256" key="2">
    <source>
        <dbReference type="ARBA" id="ARBA00023002"/>
    </source>
</evidence>
<keyword evidence="1" id="KW-0521">NADP</keyword>
<proteinExistence type="predicted"/>
<feature type="domain" description="NmrA-like" evidence="3">
    <location>
        <begin position="7"/>
        <end position="293"/>
    </location>
</feature>
<comment type="caution">
    <text evidence="4">The sequence shown here is derived from an EMBL/GenBank/DDBJ whole genome shotgun (WGS) entry which is preliminary data.</text>
</comment>
<gene>
    <name evidence="4" type="ORF">DMC30DRAFT_356337</name>
</gene>
<dbReference type="Proteomes" id="UP000311382">
    <property type="component" value="Unassembled WGS sequence"/>
</dbReference>
<dbReference type="PANTHER" id="PTHR47706:SF9">
    <property type="entry name" value="NMRA-LIKE DOMAIN-CONTAINING PROTEIN-RELATED"/>
    <property type="match status" value="1"/>
</dbReference>
<dbReference type="Gene3D" id="3.90.25.10">
    <property type="entry name" value="UDP-galactose 4-epimerase, domain 1"/>
    <property type="match status" value="1"/>
</dbReference>
<dbReference type="OrthoDB" id="9974981at2759"/>
<keyword evidence="2" id="KW-0560">Oxidoreductase</keyword>
<dbReference type="Gene3D" id="3.40.50.720">
    <property type="entry name" value="NAD(P)-binding Rossmann-like Domain"/>
    <property type="match status" value="1"/>
</dbReference>
<dbReference type="InterPro" id="IPR008030">
    <property type="entry name" value="NmrA-like"/>
</dbReference>
<dbReference type="InterPro" id="IPR051609">
    <property type="entry name" value="NmrA/Isoflavone_reductase-like"/>
</dbReference>
<dbReference type="AlphaFoldDB" id="A0A5C5FNP7"/>
<sequence>MTEQPYNTVALFGATGQIGRAFLDALLHPSTPGYAPHVKVFLRNEQWDAKASTIPDDARVEKVRADFGDVGQLARQLEGVDALVSALNGPGIDAQYAILDAAAEAGVKRFLPSEYGSEHPWRKPGDDWTHFHPYFDIKQRFHEHMLLHPAMVSRKMTFTIIGTGDLCGLPPLRRWLPSRGGAHRPTETYWIGWAAEGLPERYVFPIVGDPDSKYEVTKITDLAQYVAATLAHPALSADAFLNVVSDVVSQQEIADLVASASGRPVEPDYVSEEEAHAYVAHPETIPERARQSRFDAAFWYIVRIQQGTNKFRRHPSLVHNDLFPEVKLTRMQEYFAQTVGQKAMSEGGQ</sequence>
<dbReference type="SUPFAM" id="SSF51735">
    <property type="entry name" value="NAD(P)-binding Rossmann-fold domains"/>
    <property type="match status" value="1"/>
</dbReference>
<keyword evidence="5" id="KW-1185">Reference proteome</keyword>
<organism evidence="4 5">
    <name type="scientific">Rhodotorula diobovata</name>
    <dbReference type="NCBI Taxonomy" id="5288"/>
    <lineage>
        <taxon>Eukaryota</taxon>
        <taxon>Fungi</taxon>
        <taxon>Dikarya</taxon>
        <taxon>Basidiomycota</taxon>
        <taxon>Pucciniomycotina</taxon>
        <taxon>Microbotryomycetes</taxon>
        <taxon>Sporidiobolales</taxon>
        <taxon>Sporidiobolaceae</taxon>
        <taxon>Rhodotorula</taxon>
    </lineage>
</organism>
<evidence type="ECO:0000313" key="4">
    <source>
        <dbReference type="EMBL" id="TNY17932.1"/>
    </source>
</evidence>
<evidence type="ECO:0000259" key="3">
    <source>
        <dbReference type="Pfam" id="PF05368"/>
    </source>
</evidence>
<evidence type="ECO:0000313" key="5">
    <source>
        <dbReference type="Proteomes" id="UP000311382"/>
    </source>
</evidence>